<dbReference type="EMBL" id="KZ679019">
    <property type="protein sequence ID" value="PSS06941.1"/>
    <property type="molecule type" value="Genomic_DNA"/>
</dbReference>
<proteinExistence type="predicted"/>
<feature type="region of interest" description="Disordered" evidence="5">
    <location>
        <begin position="683"/>
        <end position="713"/>
    </location>
</feature>
<evidence type="ECO:0000256" key="1">
    <source>
        <dbReference type="ARBA" id="ARBA00004123"/>
    </source>
</evidence>
<reference evidence="7 8" key="1">
    <citation type="journal article" date="2018" name="New Phytol.">
        <title>Comparative genomics and transcriptomics depict ericoid mycorrhizal fungi as versatile saprotrophs and plant mutualists.</title>
        <authorList>
            <person name="Martino E."/>
            <person name="Morin E."/>
            <person name="Grelet G.A."/>
            <person name="Kuo A."/>
            <person name="Kohler A."/>
            <person name="Daghino S."/>
            <person name="Barry K.W."/>
            <person name="Cichocki N."/>
            <person name="Clum A."/>
            <person name="Dockter R.B."/>
            <person name="Hainaut M."/>
            <person name="Kuo R.C."/>
            <person name="LaButti K."/>
            <person name="Lindahl B.D."/>
            <person name="Lindquist E.A."/>
            <person name="Lipzen A."/>
            <person name="Khouja H.R."/>
            <person name="Magnuson J."/>
            <person name="Murat C."/>
            <person name="Ohm R.A."/>
            <person name="Singer S.W."/>
            <person name="Spatafora J.W."/>
            <person name="Wang M."/>
            <person name="Veneault-Fourrey C."/>
            <person name="Henrissat B."/>
            <person name="Grigoriev I.V."/>
            <person name="Martin F.M."/>
            <person name="Perotto S."/>
        </authorList>
    </citation>
    <scope>NUCLEOTIDE SEQUENCE [LARGE SCALE GENOMIC DNA]</scope>
    <source>
        <strain evidence="7 8">ATCC 22711</strain>
    </source>
</reference>
<feature type="region of interest" description="Disordered" evidence="5">
    <location>
        <begin position="241"/>
        <end position="303"/>
    </location>
</feature>
<dbReference type="InParanoid" id="A0A2T3APK6"/>
<dbReference type="GO" id="GO:0008270">
    <property type="term" value="F:zinc ion binding"/>
    <property type="evidence" value="ECO:0007669"/>
    <property type="project" value="InterPro"/>
</dbReference>
<keyword evidence="8" id="KW-1185">Reference proteome</keyword>
<dbReference type="InterPro" id="IPR001138">
    <property type="entry name" value="Zn2Cys6_DnaBD"/>
</dbReference>
<evidence type="ECO:0000256" key="2">
    <source>
        <dbReference type="ARBA" id="ARBA00022723"/>
    </source>
</evidence>
<feature type="region of interest" description="Disordered" evidence="5">
    <location>
        <begin position="452"/>
        <end position="490"/>
    </location>
</feature>
<keyword evidence="4" id="KW-0539">Nucleus</keyword>
<evidence type="ECO:0000256" key="5">
    <source>
        <dbReference type="SAM" id="MobiDB-lite"/>
    </source>
</evidence>
<protein>
    <recommendedName>
        <fullName evidence="6">Zn(2)-C6 fungal-type domain-containing protein</fullName>
    </recommendedName>
</protein>
<dbReference type="AlphaFoldDB" id="A0A2T3APK6"/>
<dbReference type="RefSeq" id="XP_024716597.1">
    <property type="nucleotide sequence ID" value="XM_024866045.1"/>
</dbReference>
<dbReference type="GO" id="GO:0003677">
    <property type="term" value="F:DNA binding"/>
    <property type="evidence" value="ECO:0007669"/>
    <property type="project" value="UniProtKB-KW"/>
</dbReference>
<organism evidence="7 8">
    <name type="scientific">Amorphotheca resinae ATCC 22711</name>
    <dbReference type="NCBI Taxonomy" id="857342"/>
    <lineage>
        <taxon>Eukaryota</taxon>
        <taxon>Fungi</taxon>
        <taxon>Dikarya</taxon>
        <taxon>Ascomycota</taxon>
        <taxon>Pezizomycotina</taxon>
        <taxon>Leotiomycetes</taxon>
        <taxon>Helotiales</taxon>
        <taxon>Amorphothecaceae</taxon>
        <taxon>Amorphotheca</taxon>
    </lineage>
</organism>
<dbReference type="SMART" id="SM00066">
    <property type="entry name" value="GAL4"/>
    <property type="match status" value="1"/>
</dbReference>
<dbReference type="GO" id="GO:0005634">
    <property type="term" value="C:nucleus"/>
    <property type="evidence" value="ECO:0007669"/>
    <property type="project" value="UniProtKB-SubCell"/>
</dbReference>
<dbReference type="GeneID" id="36574126"/>
<feature type="compositionally biased region" description="Polar residues" evidence="5">
    <location>
        <begin position="285"/>
        <end position="296"/>
    </location>
</feature>
<feature type="region of interest" description="Disordered" evidence="5">
    <location>
        <begin position="1"/>
        <end position="36"/>
    </location>
</feature>
<dbReference type="PANTHER" id="PTHR46910:SF3">
    <property type="entry name" value="HALOTOLERANCE PROTEIN 9-RELATED"/>
    <property type="match status" value="1"/>
</dbReference>
<feature type="domain" description="Zn(2)-C6 fungal-type" evidence="6">
    <location>
        <begin position="29"/>
        <end position="120"/>
    </location>
</feature>
<dbReference type="GO" id="GO:0000981">
    <property type="term" value="F:DNA-binding transcription factor activity, RNA polymerase II-specific"/>
    <property type="evidence" value="ECO:0007669"/>
    <property type="project" value="InterPro"/>
</dbReference>
<dbReference type="OrthoDB" id="5958943at2759"/>
<feature type="compositionally biased region" description="Basic residues" evidence="5">
    <location>
        <begin position="272"/>
        <end position="284"/>
    </location>
</feature>
<keyword evidence="3" id="KW-0238">DNA-binding</keyword>
<evidence type="ECO:0000313" key="8">
    <source>
        <dbReference type="Proteomes" id="UP000241818"/>
    </source>
</evidence>
<dbReference type="InterPro" id="IPR050987">
    <property type="entry name" value="AtrR-like"/>
</dbReference>
<feature type="compositionally biased region" description="Polar residues" evidence="5">
    <location>
        <begin position="699"/>
        <end position="708"/>
    </location>
</feature>
<evidence type="ECO:0000256" key="4">
    <source>
        <dbReference type="ARBA" id="ARBA00023242"/>
    </source>
</evidence>
<gene>
    <name evidence="7" type="ORF">M430DRAFT_31552</name>
</gene>
<dbReference type="InterPro" id="IPR036864">
    <property type="entry name" value="Zn2-C6_fun-type_DNA-bd_sf"/>
</dbReference>
<dbReference type="STRING" id="857342.A0A2T3APK6"/>
<dbReference type="Gene3D" id="4.10.240.10">
    <property type="entry name" value="Zn(2)-C6 fungal-type DNA-binding domain"/>
    <property type="match status" value="1"/>
</dbReference>
<feature type="compositionally biased region" description="Polar residues" evidence="5">
    <location>
        <begin position="452"/>
        <end position="476"/>
    </location>
</feature>
<evidence type="ECO:0000313" key="7">
    <source>
        <dbReference type="EMBL" id="PSS06941.1"/>
    </source>
</evidence>
<dbReference type="PANTHER" id="PTHR46910">
    <property type="entry name" value="TRANSCRIPTION FACTOR PDR1"/>
    <property type="match status" value="1"/>
</dbReference>
<name>A0A2T3APK6_AMORE</name>
<keyword evidence="2" id="KW-0479">Metal-binding</keyword>
<accession>A0A2T3APK6</accession>
<evidence type="ECO:0000256" key="3">
    <source>
        <dbReference type="ARBA" id="ARBA00023125"/>
    </source>
</evidence>
<comment type="subcellular location">
    <subcellularLocation>
        <location evidence="1">Nucleus</location>
    </subcellularLocation>
</comment>
<evidence type="ECO:0000259" key="6">
    <source>
        <dbReference type="SMART" id="SM00066"/>
    </source>
</evidence>
<sequence>MTYPAIQPAPAPQNPQPRQEKRNYSKTGRRQNRSCDQCRKGKRACDAALLDHNDLETALSPSSSISSSWKSWELDGSHNSVGNQDTAQHRESVIPVGPCSNCARADRECTFEWLRPMKEVLLRRQKRRTTESDISRGEHKAMGDVPKENAILQGSGVPDSSQPYNNLDEFVSFSLLGVEDVFPVPSDVPDQSALSFGLENSYHPQTVIDDSSQSNEFDSLSMLSDVTNGYNLPGLYEYSGGMEGAQNSLPSILEPPSGTPDSNDKESPPPTKRSRKISGVRRHSSSNSQCHKTGTLSPPYIPCQRRTYQQEGSRSKYSFNFMNDPSPDSIQQRLASSSCTSQVARGLMRIYHDSMENAFSCWLTEKTCPYSIATPTLHPGSGCPESMAHEWGSNWSNRICERVCRLDRNASFVRNRPLTKSEERDASRVLHLAIMSFATQWAQSSQRSTMEYSSFMEQEASNQSTLPPPNTRSAFDNTAGIPPGNSSPAPLEFDRSIQETFWYQARQALLESQGIESFRVIFAHIIFSLTQRPLDIDQHFREMGLRNTSTSAPLHTSSFNSQGFSGHSSTSSIHSSFCEMKESKQDELDKVIDVEGPPLFLETALRQLFSWRCKLEALERQRATRISKSTSQGFNYTRTDPLCAADRKTFNLLFWLGIMFDTLSSVMNKRPLVVSDEDSDILYNPNRDSSPSPALHTDFLSSEPTPHSSRFPKDSDSNLWGQFFLQEKAVKYNHHITRWPCSYEDAASTLCDAAPIKVLLFRRITNLQTLLSRRSSPSKLEAAITRALEVYQYWNMTYGPFIHDCTAHHDSLPPRIQSWYVVLAGHWHLAGMLLADTIEAIDAACLGLSPSYEFRQASKQVACLRRQNADAVAELGRCASPRPEASFPRGEEFHFAVNKGALLTEPWTVVLIRAFSKAGSLFLHSVDGVAEDGMVAVGSEREEAKRKCGFCIEALWVLGKKSDMAFLAATALSRALSDRTRDRT</sequence>
<dbReference type="Proteomes" id="UP000241818">
    <property type="component" value="Unassembled WGS sequence"/>
</dbReference>